<protein>
    <recommendedName>
        <fullName evidence="5">Translation machinery-associated protein 16</fullName>
    </recommendedName>
</protein>
<evidence type="ECO:0000256" key="1">
    <source>
        <dbReference type="ARBA" id="ARBA00034127"/>
    </source>
</evidence>
<dbReference type="InterPro" id="IPR038356">
    <property type="entry name" value="Tma16_sf"/>
</dbReference>
<dbReference type="Proteomes" id="UP000275078">
    <property type="component" value="Unassembled WGS sequence"/>
</dbReference>
<evidence type="ECO:0000256" key="2">
    <source>
        <dbReference type="SAM" id="MobiDB-lite"/>
    </source>
</evidence>
<sequence length="209" mass="24422">MPIKTKTTLSKVRKQITKKRTHKDGAGAVHENSRDHKRLNRAQIRDERLQQMSRQRSKVKRPEIDRLRYFKYSIEDEIAPLNLSEIKRIIEGCIHRDDEELDELKAARRNRPSSTREDLLRMRVKQEEEEYRTGFKTPDLMDMSNILRLKNWDESLAGMNVIKFVRIRKDQEEPKADAEMEMEGTEEKAEGTAEAQLQGDVATADAVMA</sequence>
<dbReference type="PANTHER" id="PTHR13349:SF2">
    <property type="entry name" value="TRANSLATION MACHINERY-ASSOCIATED PROTEIN 16"/>
    <property type="match status" value="1"/>
</dbReference>
<dbReference type="OrthoDB" id="270284at2759"/>
<evidence type="ECO:0000313" key="4">
    <source>
        <dbReference type="Proteomes" id="UP000275078"/>
    </source>
</evidence>
<dbReference type="GO" id="GO:0005634">
    <property type="term" value="C:nucleus"/>
    <property type="evidence" value="ECO:0007669"/>
    <property type="project" value="TreeGrafter"/>
</dbReference>
<feature type="region of interest" description="Disordered" evidence="2">
    <location>
        <begin position="172"/>
        <end position="209"/>
    </location>
</feature>
<accession>A0A3N4HVR3</accession>
<dbReference type="Pfam" id="PF11176">
    <property type="entry name" value="Tma16"/>
    <property type="match status" value="1"/>
</dbReference>
<evidence type="ECO:0008006" key="5">
    <source>
        <dbReference type="Google" id="ProtNLM"/>
    </source>
</evidence>
<name>A0A3N4HVR3_ASCIM</name>
<organism evidence="3 4">
    <name type="scientific">Ascobolus immersus RN42</name>
    <dbReference type="NCBI Taxonomy" id="1160509"/>
    <lineage>
        <taxon>Eukaryota</taxon>
        <taxon>Fungi</taxon>
        <taxon>Dikarya</taxon>
        <taxon>Ascomycota</taxon>
        <taxon>Pezizomycotina</taxon>
        <taxon>Pezizomycetes</taxon>
        <taxon>Pezizales</taxon>
        <taxon>Ascobolaceae</taxon>
        <taxon>Ascobolus</taxon>
    </lineage>
</organism>
<keyword evidence="4" id="KW-1185">Reference proteome</keyword>
<comment type="similarity">
    <text evidence="1">Belongs to the TMA16 family.</text>
</comment>
<dbReference type="PANTHER" id="PTHR13349">
    <property type="entry name" value="TRANSLATION MACHINERY-ASSOCIATED PROTEIN 16"/>
    <property type="match status" value="1"/>
</dbReference>
<evidence type="ECO:0000313" key="3">
    <source>
        <dbReference type="EMBL" id="RPA76071.1"/>
    </source>
</evidence>
<reference evidence="3 4" key="1">
    <citation type="journal article" date="2018" name="Nat. Ecol. Evol.">
        <title>Pezizomycetes genomes reveal the molecular basis of ectomycorrhizal truffle lifestyle.</title>
        <authorList>
            <person name="Murat C."/>
            <person name="Payen T."/>
            <person name="Noel B."/>
            <person name="Kuo A."/>
            <person name="Morin E."/>
            <person name="Chen J."/>
            <person name="Kohler A."/>
            <person name="Krizsan K."/>
            <person name="Balestrini R."/>
            <person name="Da Silva C."/>
            <person name="Montanini B."/>
            <person name="Hainaut M."/>
            <person name="Levati E."/>
            <person name="Barry K.W."/>
            <person name="Belfiori B."/>
            <person name="Cichocki N."/>
            <person name="Clum A."/>
            <person name="Dockter R.B."/>
            <person name="Fauchery L."/>
            <person name="Guy J."/>
            <person name="Iotti M."/>
            <person name="Le Tacon F."/>
            <person name="Lindquist E.A."/>
            <person name="Lipzen A."/>
            <person name="Malagnac F."/>
            <person name="Mello A."/>
            <person name="Molinier V."/>
            <person name="Miyauchi S."/>
            <person name="Poulain J."/>
            <person name="Riccioni C."/>
            <person name="Rubini A."/>
            <person name="Sitrit Y."/>
            <person name="Splivallo R."/>
            <person name="Traeger S."/>
            <person name="Wang M."/>
            <person name="Zifcakova L."/>
            <person name="Wipf D."/>
            <person name="Zambonelli A."/>
            <person name="Paolocci F."/>
            <person name="Nowrousian M."/>
            <person name="Ottonello S."/>
            <person name="Baldrian P."/>
            <person name="Spatafora J.W."/>
            <person name="Henrissat B."/>
            <person name="Nagy L.G."/>
            <person name="Aury J.M."/>
            <person name="Wincker P."/>
            <person name="Grigoriev I.V."/>
            <person name="Bonfante P."/>
            <person name="Martin F.M."/>
        </authorList>
    </citation>
    <scope>NUCLEOTIDE SEQUENCE [LARGE SCALE GENOMIC DNA]</scope>
    <source>
        <strain evidence="3 4">RN42</strain>
    </source>
</reference>
<dbReference type="STRING" id="1160509.A0A3N4HVR3"/>
<feature type="region of interest" description="Disordered" evidence="2">
    <location>
        <begin position="1"/>
        <end position="58"/>
    </location>
</feature>
<dbReference type="Gene3D" id="1.20.1440.170">
    <property type="entry name" value="Translation machinery-associated protein 16-like"/>
    <property type="match status" value="1"/>
</dbReference>
<gene>
    <name evidence="3" type="ORF">BJ508DRAFT_417723</name>
</gene>
<dbReference type="EMBL" id="ML119751">
    <property type="protein sequence ID" value="RPA76071.1"/>
    <property type="molecule type" value="Genomic_DNA"/>
</dbReference>
<feature type="compositionally biased region" description="Polar residues" evidence="2">
    <location>
        <begin position="1"/>
        <end position="10"/>
    </location>
</feature>
<proteinExistence type="inferred from homology"/>
<dbReference type="AlphaFoldDB" id="A0A3N4HVR3"/>
<dbReference type="InterPro" id="IPR021346">
    <property type="entry name" value="Tma16"/>
</dbReference>
<feature type="compositionally biased region" description="Basic residues" evidence="2">
    <location>
        <begin position="11"/>
        <end position="22"/>
    </location>
</feature>